<proteinExistence type="predicted"/>
<dbReference type="GO" id="GO:0004130">
    <property type="term" value="F:cytochrome-c peroxidase activity"/>
    <property type="evidence" value="ECO:0007669"/>
    <property type="project" value="TreeGrafter"/>
</dbReference>
<feature type="region of interest" description="Disordered" evidence="8">
    <location>
        <begin position="33"/>
        <end position="87"/>
    </location>
</feature>
<evidence type="ECO:0000313" key="12">
    <source>
        <dbReference type="Proteomes" id="UP001150924"/>
    </source>
</evidence>
<dbReference type="GO" id="GO:0020037">
    <property type="term" value="F:heme binding"/>
    <property type="evidence" value="ECO:0007669"/>
    <property type="project" value="InterPro"/>
</dbReference>
<dbReference type="PANTHER" id="PTHR30600">
    <property type="entry name" value="CYTOCHROME C PEROXIDASE-RELATED"/>
    <property type="match status" value="1"/>
</dbReference>
<feature type="chain" id="PRO_5040963053" evidence="9">
    <location>
        <begin position="21"/>
        <end position="441"/>
    </location>
</feature>
<dbReference type="Pfam" id="PF03150">
    <property type="entry name" value="CCP_MauG"/>
    <property type="match status" value="1"/>
</dbReference>
<feature type="compositionally biased region" description="Low complexity" evidence="8">
    <location>
        <begin position="39"/>
        <end position="53"/>
    </location>
</feature>
<dbReference type="SUPFAM" id="SSF46626">
    <property type="entry name" value="Cytochrome c"/>
    <property type="match status" value="2"/>
</dbReference>
<dbReference type="InterPro" id="IPR009056">
    <property type="entry name" value="Cyt_c-like_dom"/>
</dbReference>
<keyword evidence="12" id="KW-1185">Reference proteome</keyword>
<comment type="subcellular location">
    <subcellularLocation>
        <location evidence="1">Cell envelope</location>
    </subcellularLocation>
</comment>
<dbReference type="GO" id="GO:0046872">
    <property type="term" value="F:metal ion binding"/>
    <property type="evidence" value="ECO:0007669"/>
    <property type="project" value="UniProtKB-KW"/>
</dbReference>
<dbReference type="PROSITE" id="PS51257">
    <property type="entry name" value="PROKAR_LIPOPROTEIN"/>
    <property type="match status" value="1"/>
</dbReference>
<evidence type="ECO:0000256" key="5">
    <source>
        <dbReference type="ARBA" id="ARBA00023002"/>
    </source>
</evidence>
<dbReference type="PANTHER" id="PTHR30600:SF10">
    <property type="entry name" value="BLL6722 PROTEIN"/>
    <property type="match status" value="1"/>
</dbReference>
<organism evidence="11 12">
    <name type="scientific">Nannocystis pusilla</name>
    <dbReference type="NCBI Taxonomy" id="889268"/>
    <lineage>
        <taxon>Bacteria</taxon>
        <taxon>Pseudomonadati</taxon>
        <taxon>Myxococcota</taxon>
        <taxon>Polyangia</taxon>
        <taxon>Nannocystales</taxon>
        <taxon>Nannocystaceae</taxon>
        <taxon>Nannocystis</taxon>
    </lineage>
</organism>
<dbReference type="RefSeq" id="WP_267777133.1">
    <property type="nucleotide sequence ID" value="NZ_JAPNKE010000002.1"/>
</dbReference>
<sequence>MPVTMSKPSCVGHLSRTSLALVLALAGACDAGGPGASGGDDASGTSSTSADGGVETTGSGEAETTDAVGSSSTGEDDEDGDGLDLPATPYNYANPDLPAHFRTPLVRALDNTPQDNPITDHGATLGRVLFYDTALSRNETVACGTCHQQAAGFSDTTQLSEGFEGGLTGRNSMGLSESRWYATGRFFWDERAATLEEQVLGPIQNEVEMGLTLTELVERVSTRPYYRELFIAAFGDDEVTTERIARALAQFVRAMASYRSRFDEGLAAAGSIRSQFANFTAEENLGKDLFLQPRTACVACHLGGPPPPPGQDFANQAIFLPLEPLNNGLDAGPVEDDNGVGDITGDPADDGRFKSSSLRNIAVTGPYMHDGRFATLAEVIDHYDSGIKPHPNLDPRLRGPNQQPRRMNLTPAEKGALVAFLGTLTDEALLGDPKFGDPFVR</sequence>
<gene>
    <name evidence="11" type="ORF">OV079_48835</name>
</gene>
<dbReference type="GO" id="GO:0009055">
    <property type="term" value="F:electron transfer activity"/>
    <property type="evidence" value="ECO:0007669"/>
    <property type="project" value="InterPro"/>
</dbReference>
<keyword evidence="6 7" id="KW-0408">Iron</keyword>
<reference evidence="11" key="1">
    <citation type="submission" date="2022-11" db="EMBL/GenBank/DDBJ databases">
        <title>Minimal conservation of predation-associated metabolite biosynthetic gene clusters underscores biosynthetic potential of Myxococcota including descriptions for ten novel species: Archangium lansinium sp. nov., Myxococcus landrumus sp. nov., Nannocystis bai.</title>
        <authorList>
            <person name="Ahearne A."/>
            <person name="Stevens C."/>
            <person name="Phillips K."/>
        </authorList>
    </citation>
    <scope>NUCLEOTIDE SEQUENCE</scope>
    <source>
        <strain evidence="11">Na p29</strain>
    </source>
</reference>
<dbReference type="Proteomes" id="UP001150924">
    <property type="component" value="Unassembled WGS sequence"/>
</dbReference>
<keyword evidence="4 9" id="KW-0732">Signal</keyword>
<dbReference type="InterPro" id="IPR051395">
    <property type="entry name" value="Cytochrome_c_Peroxidase/MauG"/>
</dbReference>
<accession>A0A9X3EZK8</accession>
<evidence type="ECO:0000256" key="4">
    <source>
        <dbReference type="ARBA" id="ARBA00022729"/>
    </source>
</evidence>
<evidence type="ECO:0000256" key="2">
    <source>
        <dbReference type="ARBA" id="ARBA00022617"/>
    </source>
</evidence>
<evidence type="ECO:0000256" key="7">
    <source>
        <dbReference type="PROSITE-ProRule" id="PRU00433"/>
    </source>
</evidence>
<feature type="domain" description="Cytochrome c" evidence="10">
    <location>
        <begin position="281"/>
        <end position="425"/>
    </location>
</feature>
<dbReference type="PROSITE" id="PS51007">
    <property type="entry name" value="CYTC"/>
    <property type="match status" value="1"/>
</dbReference>
<evidence type="ECO:0000256" key="6">
    <source>
        <dbReference type="ARBA" id="ARBA00023004"/>
    </source>
</evidence>
<comment type="caution">
    <text evidence="11">The sequence shown here is derived from an EMBL/GenBank/DDBJ whole genome shotgun (WGS) entry which is preliminary data.</text>
</comment>
<evidence type="ECO:0000256" key="3">
    <source>
        <dbReference type="ARBA" id="ARBA00022723"/>
    </source>
</evidence>
<keyword evidence="5" id="KW-0560">Oxidoreductase</keyword>
<evidence type="ECO:0000259" key="10">
    <source>
        <dbReference type="PROSITE" id="PS51007"/>
    </source>
</evidence>
<evidence type="ECO:0000256" key="9">
    <source>
        <dbReference type="SAM" id="SignalP"/>
    </source>
</evidence>
<protein>
    <submittedName>
        <fullName evidence="11">Cytochrome-c peroxidase</fullName>
    </submittedName>
</protein>
<dbReference type="EMBL" id="JAPNKE010000002">
    <property type="protein sequence ID" value="MCY1013309.1"/>
    <property type="molecule type" value="Genomic_DNA"/>
</dbReference>
<dbReference type="Gene3D" id="1.10.760.10">
    <property type="entry name" value="Cytochrome c-like domain"/>
    <property type="match status" value="2"/>
</dbReference>
<keyword evidence="11" id="KW-0575">Peroxidase</keyword>
<keyword evidence="3 7" id="KW-0479">Metal-binding</keyword>
<evidence type="ECO:0000256" key="1">
    <source>
        <dbReference type="ARBA" id="ARBA00004196"/>
    </source>
</evidence>
<feature type="signal peptide" evidence="9">
    <location>
        <begin position="1"/>
        <end position="20"/>
    </location>
</feature>
<keyword evidence="2 7" id="KW-0349">Heme</keyword>
<dbReference type="GO" id="GO:0030313">
    <property type="term" value="C:cell envelope"/>
    <property type="evidence" value="ECO:0007669"/>
    <property type="project" value="UniProtKB-SubCell"/>
</dbReference>
<dbReference type="InterPro" id="IPR004852">
    <property type="entry name" value="Di-haem_cyt_c_peroxidsae"/>
</dbReference>
<evidence type="ECO:0000313" key="11">
    <source>
        <dbReference type="EMBL" id="MCY1013309.1"/>
    </source>
</evidence>
<dbReference type="AlphaFoldDB" id="A0A9X3EZK8"/>
<evidence type="ECO:0000256" key="8">
    <source>
        <dbReference type="SAM" id="MobiDB-lite"/>
    </source>
</evidence>
<dbReference type="InterPro" id="IPR036909">
    <property type="entry name" value="Cyt_c-like_dom_sf"/>
</dbReference>
<name>A0A9X3EZK8_9BACT</name>